<organism evidence="1 2">
    <name type="scientific">Pseudolactococcus chungangensis CAU 28 = DSM 22330</name>
    <dbReference type="NCBI Taxonomy" id="1122154"/>
    <lineage>
        <taxon>Bacteria</taxon>
        <taxon>Bacillati</taxon>
        <taxon>Bacillota</taxon>
        <taxon>Bacilli</taxon>
        <taxon>Lactobacillales</taxon>
        <taxon>Streptococcaceae</taxon>
        <taxon>Pseudolactococcus</taxon>
    </lineage>
</organism>
<proteinExistence type="predicted"/>
<dbReference type="AlphaFoldDB" id="A0A1K2HI24"/>
<dbReference type="RefSeq" id="WP_167362606.1">
    <property type="nucleotide sequence ID" value="NZ_FPKS01000016.1"/>
</dbReference>
<reference evidence="1 2" key="1">
    <citation type="submission" date="2016-11" db="EMBL/GenBank/DDBJ databases">
        <authorList>
            <person name="Jaros S."/>
            <person name="Januszkiewicz K."/>
            <person name="Wedrychowicz H."/>
        </authorList>
    </citation>
    <scope>NUCLEOTIDE SEQUENCE [LARGE SCALE GENOMIC DNA]</scope>
    <source>
        <strain evidence="1 2">DSM 22330</strain>
    </source>
</reference>
<sequence>MNNTIDVHYPTHGVQAGAQVQFNPATHIWMVWDKYDILHRFVDIKEYAKFMSGGVA</sequence>
<evidence type="ECO:0000313" key="1">
    <source>
        <dbReference type="EMBL" id="SFZ76476.1"/>
    </source>
</evidence>
<accession>A0A1K2HI24</accession>
<gene>
    <name evidence="1" type="ORF">SAMN02746068_01965</name>
</gene>
<dbReference type="Proteomes" id="UP000185655">
    <property type="component" value="Unassembled WGS sequence"/>
</dbReference>
<protein>
    <submittedName>
        <fullName evidence="1">Uncharacterized protein</fullName>
    </submittedName>
</protein>
<dbReference type="EMBL" id="FPKS01000016">
    <property type="protein sequence ID" value="SFZ76476.1"/>
    <property type="molecule type" value="Genomic_DNA"/>
</dbReference>
<evidence type="ECO:0000313" key="2">
    <source>
        <dbReference type="Proteomes" id="UP000185655"/>
    </source>
</evidence>
<dbReference type="STRING" id="1122154.SAMN02746068_01965"/>
<name>A0A1K2HI24_9LACT</name>